<evidence type="ECO:0000256" key="4">
    <source>
        <dbReference type="ARBA" id="ARBA00023163"/>
    </source>
</evidence>
<feature type="region of interest" description="Disordered" evidence="9">
    <location>
        <begin position="987"/>
        <end position="1131"/>
    </location>
</feature>
<feature type="region of interest" description="Disordered" evidence="9">
    <location>
        <begin position="1700"/>
        <end position="1720"/>
    </location>
</feature>
<feature type="domain" description="KOW" evidence="10">
    <location>
        <begin position="359"/>
        <end position="386"/>
    </location>
</feature>
<evidence type="ECO:0000256" key="6">
    <source>
        <dbReference type="ARBA" id="ARBA00024691"/>
    </source>
</evidence>
<gene>
    <name evidence="11" type="ORF">SCHPADRAFT_891021</name>
</gene>
<feature type="compositionally biased region" description="Basic residues" evidence="9">
    <location>
        <begin position="2091"/>
        <end position="2100"/>
    </location>
</feature>
<feature type="domain" description="KOW" evidence="10">
    <location>
        <begin position="415"/>
        <end position="442"/>
    </location>
</feature>
<feature type="compositionally biased region" description="Basic residues" evidence="9">
    <location>
        <begin position="1412"/>
        <end position="1422"/>
    </location>
</feature>
<feature type="compositionally biased region" description="Acidic residues" evidence="9">
    <location>
        <begin position="50"/>
        <end position="70"/>
    </location>
</feature>
<dbReference type="GO" id="GO:1990904">
    <property type="term" value="C:ribonucleoprotein complex"/>
    <property type="evidence" value="ECO:0007669"/>
    <property type="project" value="UniProtKB-KW"/>
</dbReference>
<feature type="compositionally biased region" description="Basic and acidic residues" evidence="9">
    <location>
        <begin position="1031"/>
        <end position="1041"/>
    </location>
</feature>
<evidence type="ECO:0000259" key="10">
    <source>
        <dbReference type="SMART" id="SM00739"/>
    </source>
</evidence>
<dbReference type="Gene3D" id="1.10.30.10">
    <property type="entry name" value="High mobility group box domain"/>
    <property type="match status" value="1"/>
</dbReference>
<dbReference type="GO" id="GO:0032044">
    <property type="term" value="C:DSIF complex"/>
    <property type="evidence" value="ECO:0007669"/>
    <property type="project" value="TreeGrafter"/>
</dbReference>
<evidence type="ECO:0000256" key="8">
    <source>
        <dbReference type="ARBA" id="ARBA00031006"/>
    </source>
</evidence>
<comment type="similarity">
    <text evidence="2">Belongs to the universal ribosomal protein uL24 family.</text>
</comment>
<evidence type="ECO:0000256" key="7">
    <source>
        <dbReference type="ARBA" id="ARBA00029865"/>
    </source>
</evidence>
<evidence type="ECO:0000256" key="1">
    <source>
        <dbReference type="ARBA" id="ARBA00006956"/>
    </source>
</evidence>
<dbReference type="InterPro" id="IPR005100">
    <property type="entry name" value="NGN-domain"/>
</dbReference>
<dbReference type="PANTHER" id="PTHR11125">
    <property type="entry name" value="SUPPRESSOR OF TY 5"/>
    <property type="match status" value="1"/>
</dbReference>
<dbReference type="InterPro" id="IPR005824">
    <property type="entry name" value="KOW"/>
</dbReference>
<evidence type="ECO:0000256" key="5">
    <source>
        <dbReference type="ARBA" id="ARBA00023274"/>
    </source>
</evidence>
<dbReference type="EMBL" id="KQ085984">
    <property type="protein sequence ID" value="KLO12127.1"/>
    <property type="molecule type" value="Genomic_DNA"/>
</dbReference>
<dbReference type="PANTHER" id="PTHR11125:SF7">
    <property type="entry name" value="TRANSCRIPTION ELONGATION FACTOR SPT5"/>
    <property type="match status" value="1"/>
</dbReference>
<dbReference type="Proteomes" id="UP000053477">
    <property type="component" value="Unassembled WGS sequence"/>
</dbReference>
<comment type="function">
    <text evidence="6">The SPT4-SPT5 complex mediates both activation and inhibition of transcription elongation, and plays a role in pre-mRNA processing. This complex seems to be important for the stability of the RNA polymerase II elongation machinery on the chromatin template but not for the inherent ability of this machinery to translocate down the gene.</text>
</comment>
<dbReference type="InterPro" id="IPR039659">
    <property type="entry name" value="SPT5"/>
</dbReference>
<evidence type="ECO:0000256" key="9">
    <source>
        <dbReference type="SAM" id="MobiDB-lite"/>
    </source>
</evidence>
<feature type="region of interest" description="Disordered" evidence="9">
    <location>
        <begin position="1405"/>
        <end position="1442"/>
    </location>
</feature>
<sequence>MRRRKDPSRFLDLFAGDDDEEEEEEEEDEEEESEDGDGSEEDGGDRGEEGLGDDEVDDGEDGEDLDGADLEDTHFNSGSFRYDGDDDELDAALDALRMRAVERASRSGSSTNHYAAVASPCPLSNMSSSPTYADSAIFSIQVKKGKEQLVVFRLIRKWTAALDINPIDGIRAIFHVPHMVGRIYIEALAPTCVERLCLGMIRNGLYAGDIGELVKMAEDRKNIIVKLKSREQIPTGKKRKRGGVQRRDPCVFDLDLLRRYFRENEDGNGTIHSRFKDLGTEGFLLDGRRYTSDGFLLLEIRLDRVDRDVRNEETFRTIVAQESRRAVDMHLHSDPTEALFAEPVRLPGKSVSNALPDRALQPGHDVQICSGPSAGALGYLFSVTSTTCVVDIGPEEPEPRQSVFLECDLASVKRIFHIGERVEVIHGELKGRSGIVFSVDGDILLVVDTLRSAEVPRDFVTTVLKTKFSNQRDEAKAQETADAVSLLRFGWFVKILRGKHAGKTGRVVFTETNHVCIIEDVTKIQLRARADNVEVYGAVPKPKAFVEPTEEDRARWNERPVRRKIVPEEPGKCYVNHFALGFEGQEVYVWRGPFKGKIGKVLQVSGPTARLSFDSAFQGRGLVDIPTGCLVAECACTLAPDVDLPWTTEEKLKIPSFFKRPCRRGNTPPSSLRGYEMYRNPEPSTAFHDPSGEGMWIFHEGVSRHRTKYNLVVKIESHREAAISGLREGRVLADPSPLVNPIRLTTPTTVLVRVPDRRHRTRVESLHVASLRMTSKVKEKGLHVIVKGDKAGMLVVHLKSDGRMARVFEAGKHRSTAFYIEKQSLYLSRNSCNVSSFGLRLSRMANAAYGDDLAAYRTVARQQGHPKIPPSMTTLDADVDLTIPSTLRNKDTLRDVPVGCLPILASANSIDLTVAKEVMKERVEDLAVQAGIQLGMRDGSCGEKHMHTTGVMPNKAGRIWIYCMAGICPKQCIFAVDPELLKGFRRDATTITPPKAPRRRTSRSPTEKTRKKKQDAVAQAAKVSTTRRKYSSKDKGKKKEAASSFTEPRMMALYAGDTETELSGNAKSRDSSLPPSSDVHFPDSLVTDKKKSDWSGGVPFKVKLEFPPDDDDEEDDDVEEKTNVANDASVDVGSMSIREKLPAFKPFVASTPASKKKQAGTSATVKVESATRKANAKAAEGGDEKKKSTTPGVKVAVAHIPRDPKAASAAKVKEEQSASARGKKVDAGKPSKPASATKIKDEATLGSAEDAQVTGVQYKLALSRKATLASAVPKGCDDGNGMLFGTYKDGIFTPRKTKRVLTLSGRKRYHMSLTGSSDDESNSSVEKKLKKSGGREFEQGSSMGGRRGGSSATRQGDRSATCRGGSSTVKRGGRVQGTIPDDAKIIEISSDDEYCHHHCLKTTPLDRMQSNRNRKSSGGKKKTQQDDDLDRRGRPGRFSDAQTRWLAGRKGAYNKKISPCNGAEDDDPDVKQWVDGSWKDFKAAFPDDLDGPDDKRGGTEKMFREHYRNRKNYLKRKLRTVGAPSALPTILTGRAPTGYHLFTQAHTEEVTKLAKGGDDDAEVPVGTYQTIMGQKWQSLTKEERKTWNDTAKTEASVRAQGDVYKNQESLLKVIGDLLRGSQGFETKQSGDSAHLLISTFRDKDGVLQNHVITIEGTQVGKVTLSEVVHELKAGFIKNWDAYCDGAIPDTIADLQMSKNANEAPAGSPPLLPDTKDDDEEDNITPAVIRTLLYEYYKQLWAFSQGDSNKDMPWDDITKSPETFIVSSYLPAAIPFQDPRIINRNHLFPLRIAILNHQVDLPLEPFVLFADKSPECNIQPEDMVNEDAGASDALVGKPIEDAVVPRHTPDVVLAPPSTYGHEDNRGTEQSATSRGTSRSPSELDNGSEHGLIENDSESENGDRRIVDPIHAQSMTPFMPLKVPEHAPADSPPVLASNRPEDAAEVSRAAQGKCASESGDTSESHQPHSDSNDASRSGECARDVSTENAGVKSCAKDVDPDGSVPQDRRGADGSVEGLERRSPELDREAHEQDTSVDGNVEVEDSTQVRAGSKKRVRNASSNNARKNKRTREESPATSTSKGADTDANTPPPKARRKGRPPKANKGSSDAPSEAPPSFDNMANVANVSQGKRIRKKTEKALYLGH</sequence>
<feature type="region of interest" description="Disordered" evidence="9">
    <location>
        <begin position="1309"/>
        <end position="1381"/>
    </location>
</feature>
<feature type="domain" description="KOW" evidence="10">
    <location>
        <begin position="486"/>
        <end position="513"/>
    </location>
</feature>
<feature type="compositionally biased region" description="Polar residues" evidence="9">
    <location>
        <begin position="1866"/>
        <end position="1883"/>
    </location>
</feature>
<dbReference type="InterPro" id="IPR008991">
    <property type="entry name" value="Translation_prot_SH3-like_sf"/>
</dbReference>
<comment type="similarity">
    <text evidence="1">Belongs to the SPT5 family.</text>
</comment>
<dbReference type="GO" id="GO:0032784">
    <property type="term" value="P:regulation of DNA-templated transcription elongation"/>
    <property type="evidence" value="ECO:0007669"/>
    <property type="project" value="InterPro"/>
</dbReference>
<keyword evidence="3" id="KW-0689">Ribosomal protein</keyword>
<dbReference type="CDD" id="cd06089">
    <property type="entry name" value="KOW_RPL26"/>
    <property type="match status" value="1"/>
</dbReference>
<feature type="region of interest" description="Disordered" evidence="9">
    <location>
        <begin position="1"/>
        <end position="83"/>
    </location>
</feature>
<dbReference type="InterPro" id="IPR014722">
    <property type="entry name" value="Rib_uL2_dom2"/>
</dbReference>
<organism evidence="11 12">
    <name type="scientific">Schizopora paradoxa</name>
    <dbReference type="NCBI Taxonomy" id="27342"/>
    <lineage>
        <taxon>Eukaryota</taxon>
        <taxon>Fungi</taxon>
        <taxon>Dikarya</taxon>
        <taxon>Basidiomycota</taxon>
        <taxon>Agaricomycotina</taxon>
        <taxon>Agaricomycetes</taxon>
        <taxon>Hymenochaetales</taxon>
        <taxon>Schizoporaceae</taxon>
        <taxon>Schizopora</taxon>
    </lineage>
</organism>
<protein>
    <recommendedName>
        <fullName evidence="7">Chromatin elongation factor SPT5</fullName>
    </recommendedName>
    <alternativeName>
        <fullName evidence="8">Chromatin elongation factor spt5</fullName>
    </alternativeName>
</protein>
<feature type="compositionally biased region" description="Polar residues" evidence="9">
    <location>
        <begin position="2073"/>
        <end position="2086"/>
    </location>
</feature>
<dbReference type="SMART" id="SM00739">
    <property type="entry name" value="KOW"/>
    <property type="match status" value="4"/>
</dbReference>
<feature type="region of interest" description="Disordered" evidence="9">
    <location>
        <begin position="1844"/>
        <end position="1902"/>
    </location>
</feature>
<dbReference type="Gene3D" id="2.30.30.30">
    <property type="match status" value="2"/>
</dbReference>
<dbReference type="InterPro" id="IPR036910">
    <property type="entry name" value="HMG_box_dom_sf"/>
</dbReference>
<keyword evidence="5" id="KW-0687">Ribonucleoprotein</keyword>
<feature type="compositionally biased region" description="Basic and acidic residues" evidence="9">
    <location>
        <begin position="1960"/>
        <end position="1971"/>
    </location>
</feature>
<feature type="compositionally biased region" description="Acidic residues" evidence="9">
    <location>
        <begin position="1107"/>
        <end position="1119"/>
    </location>
</feature>
<feature type="compositionally biased region" description="Polar residues" evidence="9">
    <location>
        <begin position="1061"/>
        <end position="1075"/>
    </location>
</feature>
<dbReference type="SUPFAM" id="SSF47095">
    <property type="entry name" value="HMG-box"/>
    <property type="match status" value="1"/>
</dbReference>
<dbReference type="GO" id="GO:0003729">
    <property type="term" value="F:mRNA binding"/>
    <property type="evidence" value="ECO:0007669"/>
    <property type="project" value="TreeGrafter"/>
</dbReference>
<feature type="compositionally biased region" description="Acidic residues" evidence="9">
    <location>
        <begin position="15"/>
        <end position="43"/>
    </location>
</feature>
<dbReference type="Pfam" id="PF03439">
    <property type="entry name" value="Spt5-NGN"/>
    <property type="match status" value="1"/>
</dbReference>
<dbReference type="GO" id="GO:0006357">
    <property type="term" value="P:regulation of transcription by RNA polymerase II"/>
    <property type="evidence" value="ECO:0007669"/>
    <property type="project" value="InterPro"/>
</dbReference>
<feature type="compositionally biased region" description="Basic and acidic residues" evidence="9">
    <location>
        <begin position="2004"/>
        <end position="2031"/>
    </location>
</feature>
<name>A0A0H2RKH1_9AGAM</name>
<dbReference type="InParanoid" id="A0A0H2RKH1"/>
<evidence type="ECO:0000256" key="2">
    <source>
        <dbReference type="ARBA" id="ARBA00010618"/>
    </source>
</evidence>
<dbReference type="InterPro" id="IPR036735">
    <property type="entry name" value="NGN_dom_sf"/>
</dbReference>
<keyword evidence="4" id="KW-0804">Transcription</keyword>
<feature type="region of interest" description="Disordered" evidence="9">
    <location>
        <begin position="1148"/>
        <end position="1248"/>
    </location>
</feature>
<dbReference type="InterPro" id="IPR041988">
    <property type="entry name" value="Ribosomal_uL24_KOW"/>
</dbReference>
<dbReference type="SUPFAM" id="SSF50104">
    <property type="entry name" value="Translation proteins SH3-like domain"/>
    <property type="match status" value="2"/>
</dbReference>
<evidence type="ECO:0000256" key="3">
    <source>
        <dbReference type="ARBA" id="ARBA00022980"/>
    </source>
</evidence>
<accession>A0A0H2RKH1</accession>
<dbReference type="STRING" id="27342.A0A0H2RKH1"/>
<feature type="compositionally biased region" description="Basic and acidic residues" evidence="9">
    <location>
        <begin position="1423"/>
        <end position="1433"/>
    </location>
</feature>
<feature type="domain" description="KOW" evidence="10">
    <location>
        <begin position="580"/>
        <end position="607"/>
    </location>
</feature>
<dbReference type="GO" id="GO:0005840">
    <property type="term" value="C:ribosome"/>
    <property type="evidence" value="ECO:0007669"/>
    <property type="project" value="UniProtKB-KW"/>
</dbReference>
<dbReference type="GO" id="GO:0006368">
    <property type="term" value="P:transcription elongation by RNA polymerase II"/>
    <property type="evidence" value="ECO:0007669"/>
    <property type="project" value="TreeGrafter"/>
</dbReference>
<reference evidence="11 12" key="1">
    <citation type="submission" date="2015-04" db="EMBL/GenBank/DDBJ databases">
        <title>Complete genome sequence of Schizopora paradoxa KUC8140, a cosmopolitan wood degrader in East Asia.</title>
        <authorList>
            <consortium name="DOE Joint Genome Institute"/>
            <person name="Min B."/>
            <person name="Park H."/>
            <person name="Jang Y."/>
            <person name="Kim J.-J."/>
            <person name="Kim K.H."/>
            <person name="Pangilinan J."/>
            <person name="Lipzen A."/>
            <person name="Riley R."/>
            <person name="Grigoriev I.V."/>
            <person name="Spatafora J.W."/>
            <person name="Choi I.-G."/>
        </authorList>
    </citation>
    <scope>NUCLEOTIDE SEQUENCE [LARGE SCALE GENOMIC DNA]</scope>
    <source>
        <strain evidence="11 12">KUC8140</strain>
    </source>
</reference>
<proteinExistence type="inferred from homology"/>
<evidence type="ECO:0000313" key="12">
    <source>
        <dbReference type="Proteomes" id="UP000053477"/>
    </source>
</evidence>
<feature type="region of interest" description="Disordered" evidence="9">
    <location>
        <begin position="1919"/>
        <end position="2143"/>
    </location>
</feature>
<keyword evidence="12" id="KW-1185">Reference proteome</keyword>
<evidence type="ECO:0000313" key="11">
    <source>
        <dbReference type="EMBL" id="KLO12127.1"/>
    </source>
</evidence>
<dbReference type="CDD" id="cd00084">
    <property type="entry name" value="HMG-box_SF"/>
    <property type="match status" value="1"/>
</dbReference>
<dbReference type="Gene3D" id="3.30.70.940">
    <property type="entry name" value="NusG, N-terminal domain"/>
    <property type="match status" value="1"/>
</dbReference>
<feature type="compositionally biased region" description="Basic and acidic residues" evidence="9">
    <location>
        <begin position="1200"/>
        <end position="1216"/>
    </location>
</feature>
<dbReference type="OrthoDB" id="28901at2759"/>